<name>A0A937D7W6_9BURK</name>
<dbReference type="AlphaFoldDB" id="A0A937D7W6"/>
<keyword evidence="4" id="KW-1185">Reference proteome</keyword>
<dbReference type="Gene3D" id="3.10.450.50">
    <property type="match status" value="1"/>
</dbReference>
<proteinExistence type="inferred from homology"/>
<evidence type="ECO:0000313" key="4">
    <source>
        <dbReference type="Proteomes" id="UP000613011"/>
    </source>
</evidence>
<comment type="similarity">
    <text evidence="1">Belongs to the bacterial ring-hydroxylating dioxygenase beta subunit family.</text>
</comment>
<dbReference type="InterPro" id="IPR000391">
    <property type="entry name" value="Rng_hydr_dOase-bsu"/>
</dbReference>
<keyword evidence="2" id="KW-0560">Oxidoreductase</keyword>
<organism evidence="3 4">
    <name type="scientific">Ramlibacter aurantiacus</name>
    <dbReference type="NCBI Taxonomy" id="2801330"/>
    <lineage>
        <taxon>Bacteria</taxon>
        <taxon>Pseudomonadati</taxon>
        <taxon>Pseudomonadota</taxon>
        <taxon>Betaproteobacteria</taxon>
        <taxon>Burkholderiales</taxon>
        <taxon>Comamonadaceae</taxon>
        <taxon>Ramlibacter</taxon>
    </lineage>
</organism>
<dbReference type="Proteomes" id="UP000613011">
    <property type="component" value="Unassembled WGS sequence"/>
</dbReference>
<evidence type="ECO:0000313" key="3">
    <source>
        <dbReference type="EMBL" id="MBL0422438.1"/>
    </source>
</evidence>
<reference evidence="3" key="1">
    <citation type="submission" date="2021-01" db="EMBL/GenBank/DDBJ databases">
        <title>Ramlibacter sp. strain AW1 16S ribosomal RNA gene Genome sequencing and assembly.</title>
        <authorList>
            <person name="Kang M."/>
        </authorList>
    </citation>
    <scope>NUCLEOTIDE SEQUENCE</scope>
    <source>
        <strain evidence="3">AW1</strain>
    </source>
</reference>
<gene>
    <name evidence="3" type="ORF">JI739_18975</name>
</gene>
<sequence length="167" mass="19411">MDKDTALDSWMALREVELFLFKEAELADTHQYQEWFKLFTQDLLYWVPCNSDDSEVGKQIALINDNRPELDERLYRLSTKHAHAQSPKSRLSRIVSNVVLGHDYQRETGGTVTSRVLVTEVRNGRTQHWAGRVTHVLVREDGVLRMKEKRVYLAANDEVLPNLTFII</sequence>
<dbReference type="PANTHER" id="PTHR41534:SF2">
    <property type="entry name" value="3-PHENYLPROPIONATE_CINNAMIC ACID DIOXYGENASE SUBUNIT BETA"/>
    <property type="match status" value="1"/>
</dbReference>
<comment type="caution">
    <text evidence="3">The sequence shown here is derived from an EMBL/GenBank/DDBJ whole genome shotgun (WGS) entry which is preliminary data.</text>
</comment>
<dbReference type="PANTHER" id="PTHR41534">
    <property type="entry name" value="BLR3401 PROTEIN"/>
    <property type="match status" value="1"/>
</dbReference>
<dbReference type="GO" id="GO:0019380">
    <property type="term" value="P:3-phenylpropionate catabolic process"/>
    <property type="evidence" value="ECO:0007669"/>
    <property type="project" value="TreeGrafter"/>
</dbReference>
<dbReference type="Pfam" id="PF00866">
    <property type="entry name" value="Ring_hydroxyl_B"/>
    <property type="match status" value="1"/>
</dbReference>
<dbReference type="InterPro" id="IPR032710">
    <property type="entry name" value="NTF2-like_dom_sf"/>
</dbReference>
<dbReference type="RefSeq" id="WP_201685519.1">
    <property type="nucleotide sequence ID" value="NZ_JAEQNA010000008.1"/>
</dbReference>
<dbReference type="EMBL" id="JAEQNA010000008">
    <property type="protein sequence ID" value="MBL0422438.1"/>
    <property type="molecule type" value="Genomic_DNA"/>
</dbReference>
<dbReference type="GO" id="GO:0016491">
    <property type="term" value="F:oxidoreductase activity"/>
    <property type="evidence" value="ECO:0007669"/>
    <property type="project" value="UniProtKB-KW"/>
</dbReference>
<dbReference type="SUPFAM" id="SSF54427">
    <property type="entry name" value="NTF2-like"/>
    <property type="match status" value="1"/>
</dbReference>
<protein>
    <submittedName>
        <fullName evidence="3">Nuclear transport factor 2 family protein</fullName>
    </submittedName>
</protein>
<accession>A0A937D7W6</accession>
<evidence type="ECO:0000256" key="2">
    <source>
        <dbReference type="ARBA" id="ARBA00023002"/>
    </source>
</evidence>
<evidence type="ECO:0000256" key="1">
    <source>
        <dbReference type="ARBA" id="ARBA00009570"/>
    </source>
</evidence>